<evidence type="ECO:0000256" key="1">
    <source>
        <dbReference type="SAM" id="SignalP"/>
    </source>
</evidence>
<evidence type="ECO:0000313" key="2">
    <source>
        <dbReference type="EMBL" id="TKD72016.1"/>
    </source>
</evidence>
<feature type="chain" id="PRO_5039042004" description="DUF4309 domain-containing protein" evidence="1">
    <location>
        <begin position="22"/>
        <end position="203"/>
    </location>
</feature>
<dbReference type="EMBL" id="SWFM01000001">
    <property type="protein sequence ID" value="TKD72016.1"/>
    <property type="molecule type" value="Genomic_DNA"/>
</dbReference>
<protein>
    <recommendedName>
        <fullName evidence="4">DUF4309 domain-containing protein</fullName>
    </recommendedName>
</protein>
<dbReference type="Proteomes" id="UP000310541">
    <property type="component" value="Unassembled WGS sequence"/>
</dbReference>
<dbReference type="RefSeq" id="WP_136945867.1">
    <property type="nucleotide sequence ID" value="NZ_SWFM01000001.1"/>
</dbReference>
<accession>A0A4U1MMU0</accession>
<proteinExistence type="predicted"/>
<evidence type="ECO:0000313" key="3">
    <source>
        <dbReference type="Proteomes" id="UP000310541"/>
    </source>
</evidence>
<dbReference type="PROSITE" id="PS51257">
    <property type="entry name" value="PROKAR_LIPOPROTEIN"/>
    <property type="match status" value="1"/>
</dbReference>
<dbReference type="OrthoDB" id="1267107at2"/>
<dbReference type="AlphaFoldDB" id="A0A4U1MMU0"/>
<feature type="signal peptide" evidence="1">
    <location>
        <begin position="1"/>
        <end position="21"/>
    </location>
</feature>
<sequence>MIHRKVVIYLFLGLLIGCGQAEDQPITDPNPPRVTFDEEILVMEKAYDVMRAIQNRKMTDLAQFVHPQKGVLFSPYATVDSKRAQVFMPVQVKGLLTNKKQIEWGTEAGKGDPIRLSPDDYFKTYVYDVDFIETDFVTYNGYYKETNSIQNITEAFPESNYIEFFVPGSEEYEGMDWKSLKLVFTDYEGEPYLAGVVHDQWTP</sequence>
<name>A0A4U1MMU0_9BACL</name>
<evidence type="ECO:0008006" key="4">
    <source>
        <dbReference type="Google" id="ProtNLM"/>
    </source>
</evidence>
<organism evidence="2 3">
    <name type="scientific">Guptibacillus hwajinpoensis</name>
    <dbReference type="NCBI Taxonomy" id="208199"/>
    <lineage>
        <taxon>Bacteria</taxon>
        <taxon>Bacillati</taxon>
        <taxon>Bacillota</taxon>
        <taxon>Bacilli</taxon>
        <taxon>Bacillales</taxon>
        <taxon>Guptibacillaceae</taxon>
        <taxon>Guptibacillus</taxon>
    </lineage>
</organism>
<gene>
    <name evidence="2" type="ORF">FBF83_04240</name>
</gene>
<comment type="caution">
    <text evidence="2">The sequence shown here is derived from an EMBL/GenBank/DDBJ whole genome shotgun (WGS) entry which is preliminary data.</text>
</comment>
<reference evidence="2 3" key="1">
    <citation type="submission" date="2019-04" db="EMBL/GenBank/DDBJ databases">
        <title>Genome sequence of Bacillus hwajinpoensis strain Y2.</title>
        <authorList>
            <person name="Fair J.L."/>
            <person name="Maclea K.S."/>
        </authorList>
    </citation>
    <scope>NUCLEOTIDE SEQUENCE [LARGE SCALE GENOMIC DNA]</scope>
    <source>
        <strain evidence="2 3">Y2</strain>
    </source>
</reference>
<keyword evidence="1" id="KW-0732">Signal</keyword>